<dbReference type="STRING" id="1460663.A0A177BXR1"/>
<gene>
    <name evidence="2" type="ORF">CC84DRAFT_1180914</name>
</gene>
<dbReference type="InParanoid" id="A0A177BXR1"/>
<proteinExistence type="predicted"/>
<protein>
    <submittedName>
        <fullName evidence="2">Uncharacterized protein</fullName>
    </submittedName>
</protein>
<feature type="compositionally biased region" description="Basic and acidic residues" evidence="1">
    <location>
        <begin position="145"/>
        <end position="156"/>
    </location>
</feature>
<dbReference type="AlphaFoldDB" id="A0A177BXR1"/>
<feature type="compositionally biased region" description="Basic and acidic residues" evidence="1">
    <location>
        <begin position="171"/>
        <end position="185"/>
    </location>
</feature>
<evidence type="ECO:0000313" key="3">
    <source>
        <dbReference type="Proteomes" id="UP000077069"/>
    </source>
</evidence>
<feature type="compositionally biased region" description="Low complexity" evidence="1">
    <location>
        <begin position="26"/>
        <end position="35"/>
    </location>
</feature>
<reference evidence="2 3" key="1">
    <citation type="submission" date="2016-05" db="EMBL/GenBank/DDBJ databases">
        <title>Comparative analysis of secretome profiles of manganese(II)-oxidizing ascomycete fungi.</title>
        <authorList>
            <consortium name="DOE Joint Genome Institute"/>
            <person name="Zeiner C.A."/>
            <person name="Purvine S.O."/>
            <person name="Zink E.M."/>
            <person name="Wu S."/>
            <person name="Pasa-Tolic L."/>
            <person name="Chaput D.L."/>
            <person name="Haridas S."/>
            <person name="Grigoriev I.V."/>
            <person name="Santelli C.M."/>
            <person name="Hansel C.M."/>
        </authorList>
    </citation>
    <scope>NUCLEOTIDE SEQUENCE [LARGE SCALE GENOMIC DNA]</scope>
    <source>
        <strain evidence="2 3">AP3s5-JAC2a</strain>
    </source>
</reference>
<sequence length="215" mass="22204">MAAENADSPEPEIPQGLSDEDRLKEAASAAEQAIAAQGMANKLRETAATFTDPKKREKMLTDAYNKEMEAHGNSKKARLLQSGAFQGSIGGAGIGGAVSAGVGTLVGTVVGTVTAIPVTGLGALAGAGVGAIHGPWIKLGNMAKGKKDDGEQKEVEVSPDDEDVVPNPEVLRQRADALAADRAKQGADSGSTTKENRQPPKKKPRKLEVRSGAQK</sequence>
<accession>A0A177BXR1</accession>
<organism evidence="2 3">
    <name type="scientific">Paraphaeosphaeria sporulosa</name>
    <dbReference type="NCBI Taxonomy" id="1460663"/>
    <lineage>
        <taxon>Eukaryota</taxon>
        <taxon>Fungi</taxon>
        <taxon>Dikarya</taxon>
        <taxon>Ascomycota</taxon>
        <taxon>Pezizomycotina</taxon>
        <taxon>Dothideomycetes</taxon>
        <taxon>Pleosporomycetidae</taxon>
        <taxon>Pleosporales</taxon>
        <taxon>Massarineae</taxon>
        <taxon>Didymosphaeriaceae</taxon>
        <taxon>Paraphaeosphaeria</taxon>
    </lineage>
</organism>
<dbReference type="GeneID" id="28764004"/>
<dbReference type="OrthoDB" id="4158987at2759"/>
<dbReference type="RefSeq" id="XP_018030470.1">
    <property type="nucleotide sequence ID" value="XM_018180518.1"/>
</dbReference>
<feature type="region of interest" description="Disordered" evidence="1">
    <location>
        <begin position="1"/>
        <end position="35"/>
    </location>
</feature>
<dbReference type="EMBL" id="KV441560">
    <property type="protein sequence ID" value="OAG00105.1"/>
    <property type="molecule type" value="Genomic_DNA"/>
</dbReference>
<keyword evidence="3" id="KW-1185">Reference proteome</keyword>
<feature type="region of interest" description="Disordered" evidence="1">
    <location>
        <begin position="143"/>
        <end position="215"/>
    </location>
</feature>
<evidence type="ECO:0000256" key="1">
    <source>
        <dbReference type="SAM" id="MobiDB-lite"/>
    </source>
</evidence>
<dbReference type="Proteomes" id="UP000077069">
    <property type="component" value="Unassembled WGS sequence"/>
</dbReference>
<name>A0A177BXR1_9PLEO</name>
<evidence type="ECO:0000313" key="2">
    <source>
        <dbReference type="EMBL" id="OAG00105.1"/>
    </source>
</evidence>